<dbReference type="AlphaFoldDB" id="A0A8G0PP24"/>
<dbReference type="EMBL" id="CP075869">
    <property type="protein sequence ID" value="QYT03579.1"/>
    <property type="molecule type" value="Genomic_DNA"/>
</dbReference>
<evidence type="ECO:0000313" key="1">
    <source>
        <dbReference type="EMBL" id="QYT03579.1"/>
    </source>
</evidence>
<name>A0A8G0PP24_9HYPO</name>
<reference evidence="1 2" key="1">
    <citation type="journal article" date="2021" name="BMC Genomics">
        <title>Telomere-to-telomere genome assembly of asparaginase-producing Trichoderma simmonsii.</title>
        <authorList>
            <person name="Chung D."/>
            <person name="Kwon Y.M."/>
            <person name="Yang Y."/>
        </authorList>
    </citation>
    <scope>NUCLEOTIDE SEQUENCE [LARGE SCALE GENOMIC DNA]</scope>
    <source>
        <strain evidence="1 2">GH-Sj1</strain>
    </source>
</reference>
<proteinExistence type="predicted"/>
<dbReference type="Proteomes" id="UP000826661">
    <property type="component" value="Chromosome VI"/>
</dbReference>
<protein>
    <submittedName>
        <fullName evidence="1">Uncharacterized protein</fullName>
    </submittedName>
</protein>
<sequence length="100" mass="10863">MQASSVPRQGHFCTQDSSFCQGLALFLACNIAPFENHIPIDTEIAITMANSIANNGKRDEIFRLSHLLQDRQGFPAEAGIMTLGESPAINWISTLRGAST</sequence>
<organism evidence="1 2">
    <name type="scientific">Trichoderma simmonsii</name>
    <dbReference type="NCBI Taxonomy" id="1491479"/>
    <lineage>
        <taxon>Eukaryota</taxon>
        <taxon>Fungi</taxon>
        <taxon>Dikarya</taxon>
        <taxon>Ascomycota</taxon>
        <taxon>Pezizomycotina</taxon>
        <taxon>Sordariomycetes</taxon>
        <taxon>Hypocreomycetidae</taxon>
        <taxon>Hypocreales</taxon>
        <taxon>Hypocreaceae</taxon>
        <taxon>Trichoderma</taxon>
    </lineage>
</organism>
<gene>
    <name evidence="1" type="ORF">H0G86_010527</name>
</gene>
<keyword evidence="2" id="KW-1185">Reference proteome</keyword>
<accession>A0A8G0PP24</accession>
<evidence type="ECO:0000313" key="2">
    <source>
        <dbReference type="Proteomes" id="UP000826661"/>
    </source>
</evidence>